<dbReference type="KEGG" id="por:APT59_08510"/>
<dbReference type="Proteomes" id="UP000064137">
    <property type="component" value="Chromosome"/>
</dbReference>
<proteinExistence type="predicted"/>
<name>A0A0U4W8I5_9PSED</name>
<evidence type="ECO:0000313" key="2">
    <source>
        <dbReference type="Proteomes" id="UP000064137"/>
    </source>
</evidence>
<dbReference type="GO" id="GO:0005840">
    <property type="term" value="C:ribosome"/>
    <property type="evidence" value="ECO:0007669"/>
    <property type="project" value="UniProtKB-KW"/>
</dbReference>
<protein>
    <submittedName>
        <fullName evidence="1">Ribosomal protein S3AE</fullName>
    </submittedName>
</protein>
<gene>
    <name evidence="1" type="ORF">APT59_08510</name>
</gene>
<organism evidence="1 2">
    <name type="scientific">Pseudomonas oryzihabitans</name>
    <dbReference type="NCBI Taxonomy" id="47885"/>
    <lineage>
        <taxon>Bacteria</taxon>
        <taxon>Pseudomonadati</taxon>
        <taxon>Pseudomonadota</taxon>
        <taxon>Gammaproteobacteria</taxon>
        <taxon>Pseudomonadales</taxon>
        <taxon>Pseudomonadaceae</taxon>
        <taxon>Pseudomonas</taxon>
    </lineage>
</organism>
<dbReference type="OrthoDB" id="6120755at2"/>
<dbReference type="AlphaFoldDB" id="A0A0U4W8I5"/>
<accession>A0A0U4W8I5</accession>
<keyword evidence="1" id="KW-0687">Ribonucleoprotein</keyword>
<reference evidence="1 2" key="1">
    <citation type="submission" date="2016-01" db="EMBL/GenBank/DDBJ databases">
        <title>Annotation of Pseudomonas oryzihabitans USDA-ARS-USMARC-56511.</title>
        <authorList>
            <person name="Harhay G.P."/>
            <person name="Harhay D.M."/>
            <person name="Smith T.P.L."/>
            <person name="Bono J.L."/>
            <person name="Heaton M.P."/>
            <person name="Clawson M.L."/>
            <person name="Chitko-Mckown C.G."/>
            <person name="Capik S.F."/>
            <person name="DeDonder K.D."/>
            <person name="Apley M.D."/>
            <person name="Lubbers B.V."/>
            <person name="White B.J."/>
            <person name="Larson R.L."/>
        </authorList>
    </citation>
    <scope>NUCLEOTIDE SEQUENCE [LARGE SCALE GENOMIC DNA]</scope>
    <source>
        <strain evidence="1 2">USDA-ARS-USMARC-56511</strain>
    </source>
</reference>
<dbReference type="EMBL" id="CP013987">
    <property type="protein sequence ID" value="ALZ84245.1"/>
    <property type="molecule type" value="Genomic_DNA"/>
</dbReference>
<keyword evidence="1" id="KW-0689">Ribosomal protein</keyword>
<dbReference type="RefSeq" id="WP_059314445.1">
    <property type="nucleotide sequence ID" value="NZ_CP013987.1"/>
</dbReference>
<sequence length="130" mass="14421">MPSLRAPCPPGVCTCDREAVLADPQGDARALLLNRQEEQRLLGRLENIASVAELQHLQQRLQEQLGIRLEIRPGSGEVRSARGMLIELQPRPGLCRKLHQSIPAAIRRGLAQHPEILYGLLNANDLLRDA</sequence>
<evidence type="ECO:0000313" key="1">
    <source>
        <dbReference type="EMBL" id="ALZ84245.1"/>
    </source>
</evidence>